<name>A0ABR9ZJR1_9CORY</name>
<dbReference type="PANTHER" id="PTHR34580">
    <property type="match status" value="1"/>
</dbReference>
<accession>A0ABR9ZJR1</accession>
<evidence type="ECO:0000313" key="2">
    <source>
        <dbReference type="EMBL" id="MBF4553635.1"/>
    </source>
</evidence>
<protein>
    <submittedName>
        <fullName evidence="2">WYL domain-containing protein</fullName>
    </submittedName>
</protein>
<dbReference type="Pfam" id="PF13280">
    <property type="entry name" value="WYL"/>
    <property type="match status" value="1"/>
</dbReference>
<organism evidence="2 3">
    <name type="scientific">Corynebacterium suicordis DSM 45110</name>
    <dbReference type="NCBI Taxonomy" id="1121369"/>
    <lineage>
        <taxon>Bacteria</taxon>
        <taxon>Bacillati</taxon>
        <taxon>Actinomycetota</taxon>
        <taxon>Actinomycetes</taxon>
        <taxon>Mycobacteriales</taxon>
        <taxon>Corynebacteriaceae</taxon>
        <taxon>Corynebacterium</taxon>
    </lineage>
</organism>
<keyword evidence="3" id="KW-1185">Reference proteome</keyword>
<dbReference type="RefSeq" id="WP_194556413.1">
    <property type="nucleotide sequence ID" value="NZ_JADKMY010000001.1"/>
</dbReference>
<comment type="caution">
    <text evidence="2">The sequence shown here is derived from an EMBL/GenBank/DDBJ whole genome shotgun (WGS) entry which is preliminary data.</text>
</comment>
<proteinExistence type="predicted"/>
<dbReference type="InterPro" id="IPR026881">
    <property type="entry name" value="WYL_dom"/>
</dbReference>
<gene>
    <name evidence="2" type="ORF">IRY30_06015</name>
</gene>
<evidence type="ECO:0000259" key="1">
    <source>
        <dbReference type="Pfam" id="PF13280"/>
    </source>
</evidence>
<evidence type="ECO:0000313" key="3">
    <source>
        <dbReference type="Proteomes" id="UP000635902"/>
    </source>
</evidence>
<dbReference type="InterPro" id="IPR051534">
    <property type="entry name" value="CBASS_pafABC_assoc_protein"/>
</dbReference>
<feature type="domain" description="WYL" evidence="1">
    <location>
        <begin position="161"/>
        <end position="227"/>
    </location>
</feature>
<reference evidence="2 3" key="1">
    <citation type="submission" date="2020-10" db="EMBL/GenBank/DDBJ databases">
        <title>Novel species in genus Corynebacterium.</title>
        <authorList>
            <person name="Zhang G."/>
        </authorList>
    </citation>
    <scope>NUCLEOTIDE SEQUENCE [LARGE SCALE GENOMIC DNA]</scope>
    <source>
        <strain evidence="2 3">DSM 45110</strain>
    </source>
</reference>
<dbReference type="PROSITE" id="PS52050">
    <property type="entry name" value="WYL"/>
    <property type="match status" value="1"/>
</dbReference>
<dbReference type="PANTHER" id="PTHR34580:SF3">
    <property type="entry name" value="PROTEIN PAFB"/>
    <property type="match status" value="1"/>
</dbReference>
<sequence length="329" mass="35893">MSTPTPPSRNAPVPVTWDSGAARLFNLVIALINSPAPRSTDWILSNVAGYDAEKPETNRKRFHRDRAALAPFGVILTAHPSDDGKELWSVDSEALFLPDMDFSPEESEVLVAAARWNQSESLSEAATSAYRKLAAAGLQRGMGEAVIPSVPDHTELDQGSVEAIFRALDKGVRLQFNYYPSLLEEPVVRTVEPWAYGAVDGKIYLTGFDMDRQQQRTFRLARIAEVEALPEFSTHPAPQLPSQELIRRGLAAAGTYITARLHFPADSGAEELRALCDEAGQIGPVDRTWLVRTAAAYAPDVIVREPQDVVDDVIALLTSLAESSEASPS</sequence>
<dbReference type="Proteomes" id="UP000635902">
    <property type="component" value="Unassembled WGS sequence"/>
</dbReference>
<dbReference type="EMBL" id="JADKMY010000001">
    <property type="protein sequence ID" value="MBF4553635.1"/>
    <property type="molecule type" value="Genomic_DNA"/>
</dbReference>